<feature type="transmembrane region" description="Helical" evidence="8">
    <location>
        <begin position="305"/>
        <end position="328"/>
    </location>
</feature>
<dbReference type="RefSeq" id="WP_278018388.1">
    <property type="nucleotide sequence ID" value="NZ_JARRRY010000011.1"/>
</dbReference>
<evidence type="ECO:0000256" key="7">
    <source>
        <dbReference type="ARBA" id="ARBA00023136"/>
    </source>
</evidence>
<dbReference type="PANTHER" id="PTHR34975">
    <property type="entry name" value="SPORE GERMINATION PROTEIN A2"/>
    <property type="match status" value="1"/>
</dbReference>
<evidence type="ECO:0000256" key="3">
    <source>
        <dbReference type="ARBA" id="ARBA00022448"/>
    </source>
</evidence>
<keyword evidence="3" id="KW-0813">Transport</keyword>
<dbReference type="NCBIfam" id="TIGR00912">
    <property type="entry name" value="2A0309"/>
    <property type="match status" value="1"/>
</dbReference>
<organism evidence="9 10">
    <name type="scientific">Ectobacillus antri</name>
    <dbReference type="NCBI Taxonomy" id="2486280"/>
    <lineage>
        <taxon>Bacteria</taxon>
        <taxon>Bacillati</taxon>
        <taxon>Bacillota</taxon>
        <taxon>Bacilli</taxon>
        <taxon>Bacillales</taxon>
        <taxon>Bacillaceae</taxon>
        <taxon>Ectobacillus</taxon>
    </lineage>
</organism>
<dbReference type="PANTHER" id="PTHR34975:SF2">
    <property type="entry name" value="SPORE GERMINATION PROTEIN A2"/>
    <property type="match status" value="1"/>
</dbReference>
<evidence type="ECO:0000256" key="4">
    <source>
        <dbReference type="ARBA" id="ARBA00022544"/>
    </source>
</evidence>
<dbReference type="Proteomes" id="UP001218246">
    <property type="component" value="Unassembled WGS sequence"/>
</dbReference>
<dbReference type="Pfam" id="PF03845">
    <property type="entry name" value="Spore_permease"/>
    <property type="match status" value="1"/>
</dbReference>
<keyword evidence="5 8" id="KW-0812">Transmembrane</keyword>
<feature type="transmembrane region" description="Helical" evidence="8">
    <location>
        <begin position="334"/>
        <end position="351"/>
    </location>
</feature>
<evidence type="ECO:0000313" key="9">
    <source>
        <dbReference type="EMBL" id="MDG5754674.1"/>
    </source>
</evidence>
<reference evidence="9 10" key="1">
    <citation type="submission" date="2023-04" db="EMBL/GenBank/DDBJ databases">
        <title>Ectobacillus antri isolated from activated sludge.</title>
        <authorList>
            <person name="Yan P."/>
            <person name="Liu X."/>
        </authorList>
    </citation>
    <scope>NUCLEOTIDE SEQUENCE [LARGE SCALE GENOMIC DNA]</scope>
    <source>
        <strain evidence="9 10">C18H</strain>
    </source>
</reference>
<sequence>MHARINRYQFFILVFFFTIGSSILLTPSTLVSTAQQQGWIAGIITLGVGVLLSLLYTTLGARQGTTSLVTYARNLYGNWLGALFGVYYLVFFMILTALVLRDMGDFMTTQILTETPIMQIHIVLMSLIVYATKLGLTSLSRFGELLFPVFLILFILLFFLVTPEIEYRNMLPLFPLAYKDITKGVISFTGFPFLELSVFLVLQPFVQTQASLKKPFILGSLFGGLILVSVTLQSILVMSTELTSTFLYPSYELAKHIKLAYFLERIEAIMAVLWFISLFLKIAITFWASVTLLGDILKLQLYSYLIIPLAVIILIYSITMSPNVMFIWFSAKVWPFYAFVTGFILPVLLLLRKPSSSSDKTVRDTE</sequence>
<evidence type="ECO:0000256" key="6">
    <source>
        <dbReference type="ARBA" id="ARBA00022989"/>
    </source>
</evidence>
<feature type="transmembrane region" description="Helical" evidence="8">
    <location>
        <begin position="38"/>
        <end position="59"/>
    </location>
</feature>
<feature type="transmembrane region" description="Helical" evidence="8">
    <location>
        <begin position="142"/>
        <end position="161"/>
    </location>
</feature>
<accession>A0ABT6H624</accession>
<evidence type="ECO:0000256" key="5">
    <source>
        <dbReference type="ARBA" id="ARBA00022692"/>
    </source>
</evidence>
<dbReference type="InterPro" id="IPR004761">
    <property type="entry name" value="Spore_GerAB"/>
</dbReference>
<gene>
    <name evidence="9" type="ORF">P6P90_11915</name>
</gene>
<evidence type="ECO:0000256" key="8">
    <source>
        <dbReference type="SAM" id="Phobius"/>
    </source>
</evidence>
<comment type="similarity">
    <text evidence="2">Belongs to the amino acid-polyamine-organocation (APC) superfamily. Spore germination protein (SGP) (TC 2.A.3.9) family.</text>
</comment>
<evidence type="ECO:0000256" key="2">
    <source>
        <dbReference type="ARBA" id="ARBA00007998"/>
    </source>
</evidence>
<protein>
    <submittedName>
        <fullName evidence="9">Endospore germination permease</fullName>
    </submittedName>
</protein>
<keyword evidence="6 8" id="KW-1133">Transmembrane helix</keyword>
<feature type="transmembrane region" description="Helical" evidence="8">
    <location>
        <begin position="268"/>
        <end position="293"/>
    </location>
</feature>
<name>A0ABT6H624_9BACI</name>
<keyword evidence="7 8" id="KW-0472">Membrane</keyword>
<evidence type="ECO:0000313" key="10">
    <source>
        <dbReference type="Proteomes" id="UP001218246"/>
    </source>
</evidence>
<keyword evidence="10" id="KW-1185">Reference proteome</keyword>
<proteinExistence type="inferred from homology"/>
<feature type="transmembrane region" description="Helical" evidence="8">
    <location>
        <begin position="111"/>
        <end position="130"/>
    </location>
</feature>
<comment type="caution">
    <text evidence="9">The sequence shown here is derived from an EMBL/GenBank/DDBJ whole genome shotgun (WGS) entry which is preliminary data.</text>
</comment>
<feature type="transmembrane region" description="Helical" evidence="8">
    <location>
        <begin position="7"/>
        <end position="26"/>
    </location>
</feature>
<feature type="transmembrane region" description="Helical" evidence="8">
    <location>
        <begin position="79"/>
        <end position="99"/>
    </location>
</feature>
<comment type="subcellular location">
    <subcellularLocation>
        <location evidence="1">Membrane</location>
        <topology evidence="1">Multi-pass membrane protein</topology>
    </subcellularLocation>
</comment>
<feature type="transmembrane region" description="Helical" evidence="8">
    <location>
        <begin position="181"/>
        <end position="203"/>
    </location>
</feature>
<evidence type="ECO:0000256" key="1">
    <source>
        <dbReference type="ARBA" id="ARBA00004141"/>
    </source>
</evidence>
<keyword evidence="4" id="KW-0309">Germination</keyword>
<dbReference type="EMBL" id="JARULN010000011">
    <property type="protein sequence ID" value="MDG5754674.1"/>
    <property type="molecule type" value="Genomic_DNA"/>
</dbReference>
<feature type="transmembrane region" description="Helical" evidence="8">
    <location>
        <begin position="215"/>
        <end position="238"/>
    </location>
</feature>